<feature type="compositionally biased region" description="Polar residues" evidence="1">
    <location>
        <begin position="1"/>
        <end position="10"/>
    </location>
</feature>
<dbReference type="EMBL" id="ML993581">
    <property type="protein sequence ID" value="KAF2172051.1"/>
    <property type="molecule type" value="Genomic_DNA"/>
</dbReference>
<dbReference type="OrthoDB" id="3647142at2759"/>
<organism evidence="2 3">
    <name type="scientific">Zasmidium cellare ATCC 36951</name>
    <dbReference type="NCBI Taxonomy" id="1080233"/>
    <lineage>
        <taxon>Eukaryota</taxon>
        <taxon>Fungi</taxon>
        <taxon>Dikarya</taxon>
        <taxon>Ascomycota</taxon>
        <taxon>Pezizomycotina</taxon>
        <taxon>Dothideomycetes</taxon>
        <taxon>Dothideomycetidae</taxon>
        <taxon>Mycosphaerellales</taxon>
        <taxon>Mycosphaerellaceae</taxon>
        <taxon>Zasmidium</taxon>
    </lineage>
</organism>
<dbReference type="AlphaFoldDB" id="A0A6A6CY79"/>
<dbReference type="RefSeq" id="XP_033672940.1">
    <property type="nucleotide sequence ID" value="XM_033803998.1"/>
</dbReference>
<evidence type="ECO:0000313" key="3">
    <source>
        <dbReference type="Proteomes" id="UP000799537"/>
    </source>
</evidence>
<dbReference type="GeneID" id="54557270"/>
<keyword evidence="3" id="KW-1185">Reference proteome</keyword>
<evidence type="ECO:0000313" key="2">
    <source>
        <dbReference type="EMBL" id="KAF2172051.1"/>
    </source>
</evidence>
<accession>A0A6A6CY79</accession>
<name>A0A6A6CY79_ZASCE</name>
<feature type="compositionally biased region" description="Pro residues" evidence="1">
    <location>
        <begin position="44"/>
        <end position="53"/>
    </location>
</feature>
<gene>
    <name evidence="2" type="ORF">M409DRAFT_17293</name>
</gene>
<proteinExistence type="predicted"/>
<reference evidence="2" key="1">
    <citation type="journal article" date="2020" name="Stud. Mycol.">
        <title>101 Dothideomycetes genomes: a test case for predicting lifestyles and emergence of pathogens.</title>
        <authorList>
            <person name="Haridas S."/>
            <person name="Albert R."/>
            <person name="Binder M."/>
            <person name="Bloem J."/>
            <person name="Labutti K."/>
            <person name="Salamov A."/>
            <person name="Andreopoulos B."/>
            <person name="Baker S."/>
            <person name="Barry K."/>
            <person name="Bills G."/>
            <person name="Bluhm B."/>
            <person name="Cannon C."/>
            <person name="Castanera R."/>
            <person name="Culley D."/>
            <person name="Daum C."/>
            <person name="Ezra D."/>
            <person name="Gonzalez J."/>
            <person name="Henrissat B."/>
            <person name="Kuo A."/>
            <person name="Liang C."/>
            <person name="Lipzen A."/>
            <person name="Lutzoni F."/>
            <person name="Magnuson J."/>
            <person name="Mondo S."/>
            <person name="Nolan M."/>
            <person name="Ohm R."/>
            <person name="Pangilinan J."/>
            <person name="Park H.-J."/>
            <person name="Ramirez L."/>
            <person name="Alfaro M."/>
            <person name="Sun H."/>
            <person name="Tritt A."/>
            <person name="Yoshinaga Y."/>
            <person name="Zwiers L.-H."/>
            <person name="Turgeon B."/>
            <person name="Goodwin S."/>
            <person name="Spatafora J."/>
            <person name="Crous P."/>
            <person name="Grigoriev I."/>
        </authorList>
    </citation>
    <scope>NUCLEOTIDE SEQUENCE</scope>
    <source>
        <strain evidence="2">ATCC 36951</strain>
    </source>
</reference>
<sequence>MSNSQPNAWQTTRSSNNNTNTSNRTSASSSRTPQSRSTYASPAPQNPSKPPSSAPGGNVWTQRAAAAAQQTQQPQAPSSSSSINGPDEQHTPLNGFNSAEVKGFLGREAAPAVYKLQEGQGGQRNSGSAWGSKANHMANGQPFFLQLAKQVAAFEGGG</sequence>
<feature type="region of interest" description="Disordered" evidence="1">
    <location>
        <begin position="1"/>
        <end position="102"/>
    </location>
</feature>
<evidence type="ECO:0000256" key="1">
    <source>
        <dbReference type="SAM" id="MobiDB-lite"/>
    </source>
</evidence>
<protein>
    <submittedName>
        <fullName evidence="2">Uncharacterized protein</fullName>
    </submittedName>
</protein>
<feature type="compositionally biased region" description="Low complexity" evidence="1">
    <location>
        <begin position="11"/>
        <end position="38"/>
    </location>
</feature>
<feature type="compositionally biased region" description="Low complexity" evidence="1">
    <location>
        <begin position="61"/>
        <end position="82"/>
    </location>
</feature>
<dbReference type="Proteomes" id="UP000799537">
    <property type="component" value="Unassembled WGS sequence"/>
</dbReference>